<gene>
    <name evidence="2" type="ORF">PGLA1383_LOCUS22431</name>
</gene>
<keyword evidence="3" id="KW-1185">Reference proteome</keyword>
<accession>A0A813EZA4</accession>
<reference evidence="2" key="1">
    <citation type="submission" date="2021-02" db="EMBL/GenBank/DDBJ databases">
        <authorList>
            <person name="Dougan E. K."/>
            <person name="Rhodes N."/>
            <person name="Thang M."/>
            <person name="Chan C."/>
        </authorList>
    </citation>
    <scope>NUCLEOTIDE SEQUENCE</scope>
</reference>
<comment type="caution">
    <text evidence="2">The sequence shown here is derived from an EMBL/GenBank/DDBJ whole genome shotgun (WGS) entry which is preliminary data.</text>
</comment>
<dbReference type="AlphaFoldDB" id="A0A813EZA4"/>
<evidence type="ECO:0000313" key="3">
    <source>
        <dbReference type="Proteomes" id="UP000654075"/>
    </source>
</evidence>
<protein>
    <submittedName>
        <fullName evidence="2">Uncharacterized protein</fullName>
    </submittedName>
</protein>
<sequence>MTLCRSAAMLAMACMLQRCTTEFSGSEGGLADCHISSSGGTDVAFLSSQADKQTEQACLCAFDIDRTLTGRQADVVKCPRNKLMQGVHDSAYGGGELTLSALATVGINTTFCGNCYLGVVSAGDADGDNSAERAVLLEQVLQTSPYADLRQSVPSASSWSFSTDIKSPLVLGAKNKEKQHSLEAIRQWYSQQGVCIARSSVHFFGDRSENIPYFIQMGFNAREISCGSRDPTLYHGSGMVGYCGAIPEEIVNDTGVASCLPQLPEEQPSAQACLCVFDIDRTLTGRQADVVKCPRNKLMQGVHDSAYGGGELTLSALATVGINTTFCGNCYLGVVSAGDADGDNSAERAVLLEQVLQTSPYADLRQSVPSASSWSFSTDIKSPLVLGAKNKEKQHSLEAIRQWYSQQGINISTTSVHFFGDRSENIPPFKEMGFNAREISCGSRDPTLYHGSGMVGYCGAMPEEIVNDTGVASCLPQLLEEQPSAQACLCAFDIDRTLTGRQADVVKCPRNKLMQGVHDSAYGGGELTLSALATVGINTTFCGNCYLGVVSAGDADGDNSAERAVLLEQVLQTSPYADLRQSVPSASSWSFSTDIKSSLVLGAKNKEKQHSLEAIRQWYSQQGINISTASVHFFGDRSENIPPFKKMGFNAREISCGSRDPTLYHGSGMVGYCGAMPEEIVNDTGVASCYK</sequence>
<feature type="chain" id="PRO_5032947165" evidence="1">
    <location>
        <begin position="22"/>
        <end position="691"/>
    </location>
</feature>
<evidence type="ECO:0000313" key="2">
    <source>
        <dbReference type="EMBL" id="CAE8604258.1"/>
    </source>
</evidence>
<proteinExistence type="predicted"/>
<evidence type="ECO:0000256" key="1">
    <source>
        <dbReference type="SAM" id="SignalP"/>
    </source>
</evidence>
<keyword evidence="1" id="KW-0732">Signal</keyword>
<feature type="signal peptide" evidence="1">
    <location>
        <begin position="1"/>
        <end position="21"/>
    </location>
</feature>
<dbReference type="EMBL" id="CAJNNV010016203">
    <property type="protein sequence ID" value="CAE8604258.1"/>
    <property type="molecule type" value="Genomic_DNA"/>
</dbReference>
<name>A0A813EZA4_POLGL</name>
<dbReference type="OrthoDB" id="441831at2759"/>
<dbReference type="Proteomes" id="UP000654075">
    <property type="component" value="Unassembled WGS sequence"/>
</dbReference>
<organism evidence="2 3">
    <name type="scientific">Polarella glacialis</name>
    <name type="common">Dinoflagellate</name>
    <dbReference type="NCBI Taxonomy" id="89957"/>
    <lineage>
        <taxon>Eukaryota</taxon>
        <taxon>Sar</taxon>
        <taxon>Alveolata</taxon>
        <taxon>Dinophyceae</taxon>
        <taxon>Suessiales</taxon>
        <taxon>Suessiaceae</taxon>
        <taxon>Polarella</taxon>
    </lineage>
</organism>